<proteinExistence type="predicted"/>
<name>A0A6T1ADG4_9DINO</name>
<reference evidence="3" key="1">
    <citation type="submission" date="2021-01" db="EMBL/GenBank/DDBJ databases">
        <authorList>
            <person name="Corre E."/>
            <person name="Pelletier E."/>
            <person name="Niang G."/>
            <person name="Scheremetjew M."/>
            <person name="Finn R."/>
            <person name="Kale V."/>
            <person name="Holt S."/>
            <person name="Cochrane G."/>
            <person name="Meng A."/>
            <person name="Brown T."/>
            <person name="Cohen L."/>
        </authorList>
    </citation>
    <scope>NUCLEOTIDE SEQUENCE</scope>
    <source>
        <strain evidence="3">CCMP3105</strain>
    </source>
</reference>
<gene>
    <name evidence="2" type="ORF">AMON00008_LOCUS23166</name>
    <name evidence="3" type="ORF">AMON00008_LOCUS23169</name>
</gene>
<feature type="region of interest" description="Disordered" evidence="1">
    <location>
        <begin position="45"/>
        <end position="92"/>
    </location>
</feature>
<organism evidence="3">
    <name type="scientific">Alexandrium monilatum</name>
    <dbReference type="NCBI Taxonomy" id="311494"/>
    <lineage>
        <taxon>Eukaryota</taxon>
        <taxon>Sar</taxon>
        <taxon>Alveolata</taxon>
        <taxon>Dinophyceae</taxon>
        <taxon>Gonyaulacales</taxon>
        <taxon>Pyrocystaceae</taxon>
        <taxon>Alexandrium</taxon>
    </lineage>
</organism>
<accession>A0A6T1ADG4</accession>
<dbReference type="EMBL" id="HBNR01033779">
    <property type="protein sequence ID" value="CAE4588870.1"/>
    <property type="molecule type" value="Transcribed_RNA"/>
</dbReference>
<dbReference type="EMBL" id="HBNR01033782">
    <property type="protein sequence ID" value="CAE4588875.1"/>
    <property type="molecule type" value="Transcribed_RNA"/>
</dbReference>
<evidence type="ECO:0000313" key="3">
    <source>
        <dbReference type="EMBL" id="CAE4588875.1"/>
    </source>
</evidence>
<evidence type="ECO:0000256" key="1">
    <source>
        <dbReference type="SAM" id="MobiDB-lite"/>
    </source>
</evidence>
<evidence type="ECO:0000313" key="2">
    <source>
        <dbReference type="EMBL" id="CAE4588870.1"/>
    </source>
</evidence>
<protein>
    <submittedName>
        <fullName evidence="3">Uncharacterized protein</fullName>
    </submittedName>
</protein>
<sequence length="128" mass="13999">MVETIPQYVVEEDEGVVFYMGAHAYVPRLVQANVPWQRPAMPSLKYSTKRDTGGSLRTLGSETYAPSGVPLKPEDLLAGPKPTQKKDISVGSLGGAKKVWKEGSFKGVPDSKEPLKNLVEMLEKKPKS</sequence>
<dbReference type="AlphaFoldDB" id="A0A6T1ADG4"/>